<comment type="caution">
    <text evidence="1">The sequence shown here is derived from an EMBL/GenBank/DDBJ whole genome shotgun (WGS) entry which is preliminary data.</text>
</comment>
<dbReference type="EMBL" id="CAWUHC010000015">
    <property type="protein sequence ID" value="CAK7215691.1"/>
    <property type="molecule type" value="Genomic_DNA"/>
</dbReference>
<keyword evidence="2" id="KW-1185">Reference proteome</keyword>
<accession>A0ABP0B900</accession>
<proteinExistence type="predicted"/>
<organism evidence="1 2">
    <name type="scientific">Sporothrix bragantina</name>
    <dbReference type="NCBI Taxonomy" id="671064"/>
    <lineage>
        <taxon>Eukaryota</taxon>
        <taxon>Fungi</taxon>
        <taxon>Dikarya</taxon>
        <taxon>Ascomycota</taxon>
        <taxon>Pezizomycotina</taxon>
        <taxon>Sordariomycetes</taxon>
        <taxon>Sordariomycetidae</taxon>
        <taxon>Ophiostomatales</taxon>
        <taxon>Ophiostomataceae</taxon>
        <taxon>Sporothrix</taxon>
    </lineage>
</organism>
<name>A0ABP0B900_9PEZI</name>
<evidence type="ECO:0000313" key="1">
    <source>
        <dbReference type="EMBL" id="CAK7215691.1"/>
    </source>
</evidence>
<gene>
    <name evidence="1" type="ORF">SBRCBS47491_002570</name>
</gene>
<dbReference type="Proteomes" id="UP001642406">
    <property type="component" value="Unassembled WGS sequence"/>
</dbReference>
<evidence type="ECO:0000313" key="2">
    <source>
        <dbReference type="Proteomes" id="UP001642406"/>
    </source>
</evidence>
<sequence>MPILLCGVLRTPHLQLSNWNRGAEPADFASAFPRLFRFPDKMRRLAAATLWNMEKKTGKAVVSDAVLFSDLLMATDDKKNVNEAASLVTSLGRGRLPIDGFLGAHLRVAEDAAKAKWPGYEAQAPAYLNEAAASQLSVIYLATGSAKHREMFKADAAARKMSVVTKEALLGKDELAELQSLTWDQQAIVDFEVLVHSSRFAGFLRSSFSWVVAIRRSILPEAGLPTITKRDFDGGLEGFGKDRVPVVRREGHARRQEAAVLAASSAASSAAASAVSSAVAAASSASAASAYSSATPVKAAPITIATAAPVPIQPAPPAKAVAPAPPAAPAKAAVAAAPVAIVEKFRDGLSVVVGRFDGMTINAIWP</sequence>
<dbReference type="CDD" id="cd11296">
    <property type="entry name" value="O-FucT_like"/>
    <property type="match status" value="1"/>
</dbReference>
<reference evidence="1 2" key="1">
    <citation type="submission" date="2024-01" db="EMBL/GenBank/DDBJ databases">
        <authorList>
            <person name="Allen C."/>
            <person name="Tagirdzhanova G."/>
        </authorList>
    </citation>
    <scope>NUCLEOTIDE SEQUENCE [LARGE SCALE GENOMIC DNA]</scope>
</reference>
<dbReference type="Gene3D" id="3.40.50.11350">
    <property type="match status" value="1"/>
</dbReference>
<protein>
    <submittedName>
        <fullName evidence="1">Uncharacterized protein</fullName>
    </submittedName>
</protein>